<gene>
    <name evidence="1" type="ORF">KP004_09075</name>
</gene>
<dbReference type="RefSeq" id="WP_216801999.1">
    <property type="nucleotide sequence ID" value="NZ_CP076723.1"/>
</dbReference>
<keyword evidence="2" id="KW-1185">Reference proteome</keyword>
<organism evidence="1 2">
    <name type="scientific">Geomonas oryzisoli</name>
    <dbReference type="NCBI Taxonomy" id="2847992"/>
    <lineage>
        <taxon>Bacteria</taxon>
        <taxon>Pseudomonadati</taxon>
        <taxon>Thermodesulfobacteriota</taxon>
        <taxon>Desulfuromonadia</taxon>
        <taxon>Geobacterales</taxon>
        <taxon>Geobacteraceae</taxon>
        <taxon>Geomonas</taxon>
    </lineage>
</organism>
<proteinExistence type="predicted"/>
<evidence type="ECO:0000313" key="2">
    <source>
        <dbReference type="Proteomes" id="UP000683557"/>
    </source>
</evidence>
<accession>A0ABX8JA40</accession>
<evidence type="ECO:0000313" key="1">
    <source>
        <dbReference type="EMBL" id="QWV95305.1"/>
    </source>
</evidence>
<protein>
    <submittedName>
        <fullName evidence="1">Uncharacterized protein</fullName>
    </submittedName>
</protein>
<sequence>MRISINSGITVSILSGGLPAQMMKTGVRTKAAISGSEPARHINCPFIASSYQERAPYTESARIVNKSCHGIPSCIFDAAMHLLAHHGIPTAAAGEPDDDNG</sequence>
<dbReference type="Proteomes" id="UP000683557">
    <property type="component" value="Chromosome"/>
</dbReference>
<dbReference type="EMBL" id="CP076723">
    <property type="protein sequence ID" value="QWV95305.1"/>
    <property type="molecule type" value="Genomic_DNA"/>
</dbReference>
<reference evidence="1 2" key="1">
    <citation type="submission" date="2021-06" db="EMBL/GenBank/DDBJ databases">
        <title>Gemonas diversity in paddy soil.</title>
        <authorList>
            <person name="Liu G."/>
        </authorList>
    </citation>
    <scope>NUCLEOTIDE SEQUENCE [LARGE SCALE GENOMIC DNA]</scope>
    <source>
        <strain evidence="1 2">RG10</strain>
    </source>
</reference>
<name>A0ABX8JA40_9BACT</name>